<feature type="domain" description="ALMS motif" evidence="6">
    <location>
        <begin position="230"/>
        <end position="348"/>
    </location>
</feature>
<accession>B7P8R2</accession>
<dbReference type="PaxDb" id="6945-B7P8R2"/>
<evidence type="ECO:0000256" key="3">
    <source>
        <dbReference type="ARBA" id="ARBA00023212"/>
    </source>
</evidence>
<feature type="compositionally biased region" description="Low complexity" evidence="5">
    <location>
        <begin position="1"/>
        <end position="19"/>
    </location>
</feature>
<evidence type="ECO:0000256" key="2">
    <source>
        <dbReference type="ARBA" id="ARBA00022490"/>
    </source>
</evidence>
<dbReference type="EMBL" id="ABJB010821645">
    <property type="status" value="NOT_ANNOTATED_CDS"/>
    <property type="molecule type" value="Genomic_DNA"/>
</dbReference>
<keyword evidence="3" id="KW-0206">Cytoskeleton</keyword>
<comment type="subcellular location">
    <subcellularLocation>
        <location evidence="1">Cytoplasm</location>
        <location evidence="1">Cytoskeleton</location>
        <location evidence="1">Microtubule organizing center</location>
        <location evidence="1">Centrosome</location>
    </subcellularLocation>
</comment>
<dbReference type="VEuPathDB" id="VectorBase:ISCW017200"/>
<evidence type="ECO:0000256" key="4">
    <source>
        <dbReference type="SAM" id="Coils"/>
    </source>
</evidence>
<evidence type="ECO:0000313" key="7">
    <source>
        <dbReference type="EMBL" id="EEC02984.1"/>
    </source>
</evidence>
<dbReference type="HOGENOM" id="CLU_767868_0_0_1"/>
<dbReference type="OrthoDB" id="6491124at2759"/>
<evidence type="ECO:0000313" key="9">
    <source>
        <dbReference type="Proteomes" id="UP000001555"/>
    </source>
</evidence>
<name>B7P8R2_IXOSC</name>
<dbReference type="InParanoid" id="B7P8R2"/>
<feature type="region of interest" description="Disordered" evidence="5">
    <location>
        <begin position="1"/>
        <end position="24"/>
    </location>
</feature>
<gene>
    <name evidence="8" type="primary">8026254</name>
    <name evidence="7" type="ORF">IscW_ISCW017200</name>
</gene>
<evidence type="ECO:0000259" key="6">
    <source>
        <dbReference type="Pfam" id="PF15309"/>
    </source>
</evidence>
<dbReference type="EMBL" id="ABJB010921922">
    <property type="status" value="NOT_ANNOTATED_CDS"/>
    <property type="molecule type" value="Genomic_DNA"/>
</dbReference>
<evidence type="ECO:0000256" key="5">
    <source>
        <dbReference type="SAM" id="MobiDB-lite"/>
    </source>
</evidence>
<dbReference type="EnsemblMetazoa" id="ISCW017200-RA">
    <property type="protein sequence ID" value="ISCW017200-PA"/>
    <property type="gene ID" value="ISCW017200"/>
</dbReference>
<dbReference type="VEuPathDB" id="VectorBase:ISCI017200"/>
<reference evidence="7 9" key="1">
    <citation type="submission" date="2008-03" db="EMBL/GenBank/DDBJ databases">
        <title>Annotation of Ixodes scapularis.</title>
        <authorList>
            <consortium name="Ixodes scapularis Genome Project Consortium"/>
            <person name="Caler E."/>
            <person name="Hannick L.I."/>
            <person name="Bidwell S."/>
            <person name="Joardar V."/>
            <person name="Thiagarajan M."/>
            <person name="Amedeo P."/>
            <person name="Galinsky K.J."/>
            <person name="Schobel S."/>
            <person name="Inman J."/>
            <person name="Hostetler J."/>
            <person name="Miller J."/>
            <person name="Hammond M."/>
            <person name="Megy K."/>
            <person name="Lawson D."/>
            <person name="Kodira C."/>
            <person name="Sutton G."/>
            <person name="Meyer J."/>
            <person name="Hill C.A."/>
            <person name="Birren B."/>
            <person name="Nene V."/>
            <person name="Collins F."/>
            <person name="Alarcon-Chaidez F."/>
            <person name="Wikel S."/>
            <person name="Strausberg R."/>
        </authorList>
    </citation>
    <scope>NUCLEOTIDE SEQUENCE [LARGE SCALE GENOMIC DNA]</scope>
    <source>
        <strain evidence="9">Wikel</strain>
        <strain evidence="7">Wikel colony</strain>
    </source>
</reference>
<dbReference type="Pfam" id="PF15309">
    <property type="entry name" value="ALMS_motif"/>
    <property type="match status" value="1"/>
</dbReference>
<proteinExistence type="predicted"/>
<dbReference type="Proteomes" id="UP000001555">
    <property type="component" value="Unassembled WGS sequence"/>
</dbReference>
<dbReference type="GO" id="GO:0005813">
    <property type="term" value="C:centrosome"/>
    <property type="evidence" value="ECO:0007669"/>
    <property type="project" value="UniProtKB-SubCell"/>
</dbReference>
<evidence type="ECO:0000256" key="1">
    <source>
        <dbReference type="ARBA" id="ARBA00004300"/>
    </source>
</evidence>
<organism>
    <name type="scientific">Ixodes scapularis</name>
    <name type="common">Black-legged tick</name>
    <name type="synonym">Deer tick</name>
    <dbReference type="NCBI Taxonomy" id="6945"/>
    <lineage>
        <taxon>Eukaryota</taxon>
        <taxon>Metazoa</taxon>
        <taxon>Ecdysozoa</taxon>
        <taxon>Arthropoda</taxon>
        <taxon>Chelicerata</taxon>
        <taxon>Arachnida</taxon>
        <taxon>Acari</taxon>
        <taxon>Parasitiformes</taxon>
        <taxon>Ixodida</taxon>
        <taxon>Ixodoidea</taxon>
        <taxon>Ixodidae</taxon>
        <taxon>Ixodinae</taxon>
        <taxon>Ixodes</taxon>
    </lineage>
</organism>
<keyword evidence="4" id="KW-0175">Coiled coil</keyword>
<dbReference type="InterPro" id="IPR029299">
    <property type="entry name" value="ALMS_motif"/>
</dbReference>
<sequence>MRSGKVSIGVSESSSSELSAKPITARAKRSIAMARRGRNSCARYTSTSYDTVSEGVASQSLSVSGTGCKLKRIARKELEKLRGLVDRQRNSYLRQLQREVERLNRLQELFLLAEDNRPTSSQMSTAASDSVEVSVERISTSNDSSSVGVQTSSSLLGSEQESAAKERYFVSVGMTTAKKKQRAGLSPFKKRSRTRRPGVAWVVPLETVQCPGSPPSAAPAKSNHVQANEDLSLQAAFAAHCGHLIQRFQARQLQVATLAKQRQHQQAPLLMHFVTKNNVQAQKMASQKLKQPKTFSHREMRDQTEKVYQKLPEVVDKKKRVHREQQYRANRLMAQVYNKAIQERALKGHINFAINRPSACL</sequence>
<keyword evidence="9" id="KW-1185">Reference proteome</keyword>
<keyword evidence="2" id="KW-0963">Cytoplasm</keyword>
<feature type="coiled-coil region" evidence="4">
    <location>
        <begin position="71"/>
        <end position="116"/>
    </location>
</feature>
<dbReference type="VEuPathDB" id="VectorBase:ISCP_009831"/>
<reference evidence="8" key="2">
    <citation type="submission" date="2020-05" db="UniProtKB">
        <authorList>
            <consortium name="EnsemblMetazoa"/>
        </authorList>
    </citation>
    <scope>IDENTIFICATION</scope>
    <source>
        <strain evidence="8">wikel</strain>
    </source>
</reference>
<dbReference type="AlphaFoldDB" id="B7P8R2"/>
<dbReference type="EMBL" id="ABJB010238613">
    <property type="status" value="NOT_ANNOTATED_CDS"/>
    <property type="molecule type" value="Genomic_DNA"/>
</dbReference>
<dbReference type="KEGG" id="isc:8026254"/>
<dbReference type="EMBL" id="DS658674">
    <property type="protein sequence ID" value="EEC02984.1"/>
    <property type="molecule type" value="Genomic_DNA"/>
</dbReference>
<evidence type="ECO:0000313" key="8">
    <source>
        <dbReference type="EnsemblMetazoa" id="ISCW017200-PA"/>
    </source>
</evidence>
<protein>
    <recommendedName>
        <fullName evidence="6">ALMS motif domain-containing protein</fullName>
    </recommendedName>
</protein>